<feature type="domain" description="Fibronectin type-III" evidence="2">
    <location>
        <begin position="166"/>
        <end position="259"/>
    </location>
</feature>
<protein>
    <submittedName>
        <fullName evidence="3">GEVED domain-containing protein</fullName>
    </submittedName>
</protein>
<evidence type="ECO:0000256" key="1">
    <source>
        <dbReference type="ARBA" id="ARBA00022729"/>
    </source>
</evidence>
<evidence type="ECO:0000313" key="3">
    <source>
        <dbReference type="EMBL" id="UOE40068.1"/>
    </source>
</evidence>
<organism evidence="3 4">
    <name type="scientific">Chryseobacterium suipulveris</name>
    <dbReference type="NCBI Taxonomy" id="2929800"/>
    <lineage>
        <taxon>Bacteria</taxon>
        <taxon>Pseudomonadati</taxon>
        <taxon>Bacteroidota</taxon>
        <taxon>Flavobacteriia</taxon>
        <taxon>Flavobacteriales</taxon>
        <taxon>Weeksellaceae</taxon>
        <taxon>Chryseobacterium group</taxon>
        <taxon>Chryseobacterium</taxon>
    </lineage>
</organism>
<gene>
    <name evidence="3" type="ORF">MTP09_09055</name>
</gene>
<sequence length="605" mass="64357">MSDWTRYDVDGDGLNWADYFTVNDNGGNPVTPVSLISRSWQGSPKTPNNWIISPAISLASASGQVFLYWKVQCAAAEWDQEHYSVYVGTSSDMASLQASPVTFSETYNDPNNAGTQYSRTLDVSSFVGQTIYVAFRHHNVTDMDFISIDDVEVKAPPTTAPACVTQVSPANAATGINYKAPVALSWTAATTGPSASSYDVFFGNTPNPTTLLANVTGLTTNVPVTQLTSATTYYWRVVAKNEVGSATGCSEFSFTTANPPASAPNCATLNLPANGATEVSYDAAINLTWTAPTTGTVVDSYDLYLDTNPDPTTLLANKTTTSHSIPSMTLAGNTTYYWKVVPKNDTGAATGCTVFSFTTKPNPFAPYCGPLAITSTVEPITLVNFAGINNVTPAPTGSPSTVPSHENFTTIIGNVVKGETQTITLQGNTGGNWVNRFAVFIDWNQNGVLNDPGEVYEVTTTLSNSTGTDGKQVTHPIAVPATAMSGDTRMRVKKIFGTTNYLDPCAGASFGQVEDYTVNVATLAVADASKNQARVYPNPIVDIVNIDSNSKVSSVQVYDLSGKVVSTHTMNAVKNQINLGKLTPGVYMLKINTESGTQTVKVVKK</sequence>
<keyword evidence="1" id="KW-0732">Signal</keyword>
<dbReference type="InterPro" id="IPR036116">
    <property type="entry name" value="FN3_sf"/>
</dbReference>
<dbReference type="Gene3D" id="2.60.120.200">
    <property type="match status" value="1"/>
</dbReference>
<evidence type="ECO:0000313" key="4">
    <source>
        <dbReference type="Proteomes" id="UP000831460"/>
    </source>
</evidence>
<reference evidence="3 4" key="1">
    <citation type="submission" date="2022-03" db="EMBL/GenBank/DDBJ databases">
        <title>Chryseobacterium sp. isolated from particulate matters in swine house.</title>
        <authorList>
            <person name="Won M."/>
            <person name="Kim S.-J."/>
            <person name="Kwon S.-W."/>
        </authorList>
    </citation>
    <scope>NUCLEOTIDE SEQUENCE [LARGE SCALE GENOMIC DNA]</scope>
    <source>
        <strain evidence="3 4">SC2-2</strain>
    </source>
</reference>
<dbReference type="Pfam" id="PF20009">
    <property type="entry name" value="GEVED"/>
    <property type="match status" value="1"/>
</dbReference>
<dbReference type="InterPro" id="IPR003961">
    <property type="entry name" value="FN3_dom"/>
</dbReference>
<dbReference type="NCBIfam" id="NF038128">
    <property type="entry name" value="choice_anch_J"/>
    <property type="match status" value="1"/>
</dbReference>
<accession>A0ABY4BLK4</accession>
<dbReference type="Pfam" id="PF18962">
    <property type="entry name" value="Por_Secre_tail"/>
    <property type="match status" value="1"/>
</dbReference>
<dbReference type="Pfam" id="PF07675">
    <property type="entry name" value="Cleaved_Adhesin"/>
    <property type="match status" value="1"/>
</dbReference>
<name>A0ABY4BLK4_9FLAO</name>
<proteinExistence type="predicted"/>
<dbReference type="NCBIfam" id="TIGR04183">
    <property type="entry name" value="Por_Secre_tail"/>
    <property type="match status" value="1"/>
</dbReference>
<keyword evidence="4" id="KW-1185">Reference proteome</keyword>
<dbReference type="Proteomes" id="UP000831460">
    <property type="component" value="Chromosome"/>
</dbReference>
<dbReference type="RefSeq" id="WP_243548087.1">
    <property type="nucleotide sequence ID" value="NZ_CP094532.1"/>
</dbReference>
<dbReference type="EMBL" id="CP094532">
    <property type="protein sequence ID" value="UOE40068.1"/>
    <property type="molecule type" value="Genomic_DNA"/>
</dbReference>
<dbReference type="Gene3D" id="2.60.40.10">
    <property type="entry name" value="Immunoglobulins"/>
    <property type="match status" value="2"/>
</dbReference>
<evidence type="ECO:0000259" key="2">
    <source>
        <dbReference type="PROSITE" id="PS50853"/>
    </source>
</evidence>
<dbReference type="SUPFAM" id="SSF49265">
    <property type="entry name" value="Fibronectin type III"/>
    <property type="match status" value="1"/>
</dbReference>
<dbReference type="PROSITE" id="PS50853">
    <property type="entry name" value="FN3"/>
    <property type="match status" value="2"/>
</dbReference>
<feature type="domain" description="Fibronectin type-III" evidence="2">
    <location>
        <begin position="267"/>
        <end position="362"/>
    </location>
</feature>
<dbReference type="InterPro" id="IPR011628">
    <property type="entry name" value="Cleaved_adhesin"/>
</dbReference>
<dbReference type="InterPro" id="IPR045474">
    <property type="entry name" value="GEVED"/>
</dbReference>
<dbReference type="InterPro" id="IPR013783">
    <property type="entry name" value="Ig-like_fold"/>
</dbReference>
<dbReference type="InterPro" id="IPR026444">
    <property type="entry name" value="Secre_tail"/>
</dbReference>